<dbReference type="InterPro" id="IPR035979">
    <property type="entry name" value="RBD_domain_sf"/>
</dbReference>
<dbReference type="OrthoDB" id="18087at2759"/>
<feature type="region of interest" description="Disordered" evidence="7">
    <location>
        <begin position="746"/>
        <end position="766"/>
    </location>
</feature>
<evidence type="ECO:0000259" key="8">
    <source>
        <dbReference type="Pfam" id="PF03467"/>
    </source>
</evidence>
<comment type="caution">
    <text evidence="10">The sequence shown here is derived from an EMBL/GenBank/DDBJ whole genome shotgun (WGS) entry which is preliminary data.</text>
</comment>
<feature type="compositionally biased region" description="Polar residues" evidence="7">
    <location>
        <begin position="871"/>
        <end position="884"/>
    </location>
</feature>
<feature type="region of interest" description="Disordered" evidence="7">
    <location>
        <begin position="780"/>
        <end position="916"/>
    </location>
</feature>
<dbReference type="PANTHER" id="PTHR13112">
    <property type="entry name" value="UPF3 REGULATOR OF NONSENSE TRANSCRIPTS-LIKE PROTEIN"/>
    <property type="match status" value="1"/>
</dbReference>
<feature type="compositionally biased region" description="Basic and acidic residues" evidence="7">
    <location>
        <begin position="325"/>
        <end position="340"/>
    </location>
</feature>
<feature type="region of interest" description="Disordered" evidence="7">
    <location>
        <begin position="568"/>
        <end position="588"/>
    </location>
</feature>
<sequence length="916" mass="103027">MKDPAHRTKVVLRRLPPAIAQQAVVDQVDARFAGRYDWACFRPGNASQKNHRYSRLYLNFKRPEDVYEFAEFFNGHVFVNEKGAQFKALVEYAPSQQVPKSNIKKDGREGTILKDPEYLEFLERISKPTEHLPSAEIQLERKEAERAAAGKEAPVMTPLMIYVRQQRAAKSMAQRSGGRLSRKMAVAASSSSPAKRSSEKRRSSTSTQYVVRDSAKEKPTYILASRREEHREKANTGPPGDATSGGTSGSVQVMEGKRDKIVLLKGRARVDPNTSDSTTQQQSVTPVKNAPPSSSRQDQRLEASGRIIKTILSNKEARNANAYQHEQEGHALNSEKDKRPPRVLNPRSIVKDHIVENAERSQFEEKPNHHHGSVPIGEKIERHARNRDRPDRGVWAPRKSASGGGAHNSSSEFPLTQSHPGDNLSQQTDSHGERKTDPRSHGGSRGGPVENVFNSGNRHATRRGPPRGLKETEISATTSDGKTSKRGPASYGAHEINSSKQILQVEKFWILQLILVRSAMYLQREIRVTRLPAVTRSPYENVRLFSFSPRRLSGECSPSQGVRCEADAQLRVRSSPSPRSRSSRPLAADTAMQRYGLQLRTKPAASSSRAPPRPARPLAAFADDGDDDVEAEILRQAAKQRALQKVEEQQKKAMEEDPSVFAYDEVYDEMKEKAARPKMQDKVVRESKYIAQLKEKAEQRKREQDIIYERKLQKERSKEDHLFGDKDKFVTSAYRKKLEEQQKWLEEEKRRQRQEEKEDVTKKKDLSDFYFGLQNNVAFGAETHDSRKHANPQKSDNKPDDTKTNSFDAEASERSPKRRRESSVGSERAKSVEHPSANRPERAKSVEQPSADGSRDSTAAGSTEKDADVLSNASQAPQKNTQPAKVTDDHYKRTDDALAAARARALARKKAKEQQL</sequence>
<keyword evidence="6" id="KW-0539">Nucleus</keyword>
<feature type="compositionally biased region" description="Basic and acidic residues" evidence="7">
    <location>
        <begin position="349"/>
        <end position="367"/>
    </location>
</feature>
<dbReference type="SUPFAM" id="SSF54928">
    <property type="entry name" value="RNA-binding domain, RBD"/>
    <property type="match status" value="1"/>
</dbReference>
<name>A0A5J9TSQ4_9POAL</name>
<feature type="compositionally biased region" description="Basic and acidic residues" evidence="7">
    <location>
        <begin position="378"/>
        <end position="392"/>
    </location>
</feature>
<organism evidence="10 11">
    <name type="scientific">Eragrostis curvula</name>
    <name type="common">weeping love grass</name>
    <dbReference type="NCBI Taxonomy" id="38414"/>
    <lineage>
        <taxon>Eukaryota</taxon>
        <taxon>Viridiplantae</taxon>
        <taxon>Streptophyta</taxon>
        <taxon>Embryophyta</taxon>
        <taxon>Tracheophyta</taxon>
        <taxon>Spermatophyta</taxon>
        <taxon>Magnoliopsida</taxon>
        <taxon>Liliopsida</taxon>
        <taxon>Poales</taxon>
        <taxon>Poaceae</taxon>
        <taxon>PACMAD clade</taxon>
        <taxon>Chloridoideae</taxon>
        <taxon>Eragrostideae</taxon>
        <taxon>Eragrostidinae</taxon>
        <taxon>Eragrostis</taxon>
    </lineage>
</organism>
<gene>
    <name evidence="10" type="ORF">EJB05_37880</name>
</gene>
<feature type="compositionally biased region" description="Basic residues" evidence="7">
    <location>
        <begin position="905"/>
        <end position="916"/>
    </location>
</feature>
<feature type="compositionally biased region" description="Basic and acidic residues" evidence="7">
    <location>
        <begin position="886"/>
        <end position="896"/>
    </location>
</feature>
<evidence type="ECO:0000256" key="6">
    <source>
        <dbReference type="ARBA" id="ARBA00023242"/>
    </source>
</evidence>
<dbReference type="EMBL" id="RWGY01000031">
    <property type="protein sequence ID" value="TVU14413.1"/>
    <property type="molecule type" value="Genomic_DNA"/>
</dbReference>
<evidence type="ECO:0000256" key="7">
    <source>
        <dbReference type="SAM" id="MobiDB-lite"/>
    </source>
</evidence>
<dbReference type="Gramene" id="TVU14413">
    <property type="protein sequence ID" value="TVU14413"/>
    <property type="gene ID" value="EJB05_37880"/>
</dbReference>
<dbReference type="PANTHER" id="PTHR13112:SF0">
    <property type="entry name" value="FI21285P1"/>
    <property type="match status" value="1"/>
</dbReference>
<feature type="compositionally biased region" description="Polar residues" evidence="7">
    <location>
        <begin position="412"/>
        <end position="429"/>
    </location>
</feature>
<feature type="compositionally biased region" description="Basic and acidic residues" evidence="7">
    <location>
        <begin position="430"/>
        <end position="440"/>
    </location>
</feature>
<comment type="similarity">
    <text evidence="2">Belongs to the RENT3 family.</text>
</comment>
<evidence type="ECO:0000313" key="10">
    <source>
        <dbReference type="EMBL" id="TVU14413.1"/>
    </source>
</evidence>
<dbReference type="GO" id="GO:0005737">
    <property type="term" value="C:cytoplasm"/>
    <property type="evidence" value="ECO:0007669"/>
    <property type="project" value="TreeGrafter"/>
</dbReference>
<dbReference type="GO" id="GO:0000381">
    <property type="term" value="P:regulation of alternative mRNA splicing, via spliceosome"/>
    <property type="evidence" value="ECO:0007669"/>
    <property type="project" value="InterPro"/>
</dbReference>
<evidence type="ECO:0000256" key="4">
    <source>
        <dbReference type="ARBA" id="ARBA00023054"/>
    </source>
</evidence>
<reference evidence="10 11" key="1">
    <citation type="journal article" date="2019" name="Sci. Rep.">
        <title>A high-quality genome of Eragrostis curvula grass provides insights into Poaceae evolution and supports new strategies to enhance forage quality.</title>
        <authorList>
            <person name="Carballo J."/>
            <person name="Santos B.A.C.M."/>
            <person name="Zappacosta D."/>
            <person name="Garbus I."/>
            <person name="Selva J.P."/>
            <person name="Gallo C.A."/>
            <person name="Diaz A."/>
            <person name="Albertini E."/>
            <person name="Caccamo M."/>
            <person name="Echenique V."/>
        </authorList>
    </citation>
    <scope>NUCLEOTIDE SEQUENCE [LARGE SCALE GENOMIC DNA]</scope>
    <source>
        <strain evidence="11">cv. Victoria</strain>
        <tissue evidence="10">Leaf</tissue>
    </source>
</reference>
<keyword evidence="4" id="KW-0175">Coiled coil</keyword>
<feature type="domain" description="Nuclear speckle splicing regulatory protein 1 N-terminal" evidence="9">
    <location>
        <begin position="647"/>
        <end position="763"/>
    </location>
</feature>
<evidence type="ECO:0000256" key="5">
    <source>
        <dbReference type="ARBA" id="ARBA00023161"/>
    </source>
</evidence>
<evidence type="ECO:0000256" key="3">
    <source>
        <dbReference type="ARBA" id="ARBA00010126"/>
    </source>
</evidence>
<protein>
    <submittedName>
        <fullName evidence="10">Uncharacterized protein</fullName>
    </submittedName>
</protein>
<feature type="region of interest" description="Disordered" evidence="7">
    <location>
        <begin position="325"/>
        <end position="492"/>
    </location>
</feature>
<dbReference type="InterPro" id="IPR005120">
    <property type="entry name" value="UPF3_dom"/>
</dbReference>
<dbReference type="GO" id="GO:0000184">
    <property type="term" value="P:nuclear-transcribed mRNA catabolic process, nonsense-mediated decay"/>
    <property type="evidence" value="ECO:0007669"/>
    <property type="project" value="UniProtKB-KW"/>
</dbReference>
<dbReference type="Pfam" id="PF03467">
    <property type="entry name" value="Smg4_UPF3"/>
    <property type="match status" value="1"/>
</dbReference>
<feature type="region of interest" description="Disordered" evidence="7">
    <location>
        <begin position="600"/>
        <end position="623"/>
    </location>
</feature>
<evidence type="ECO:0000313" key="11">
    <source>
        <dbReference type="Proteomes" id="UP000324897"/>
    </source>
</evidence>
<evidence type="ECO:0000256" key="1">
    <source>
        <dbReference type="ARBA" id="ARBA00004123"/>
    </source>
</evidence>
<dbReference type="InterPro" id="IPR039722">
    <property type="entry name" value="Upf3"/>
</dbReference>
<evidence type="ECO:0000256" key="2">
    <source>
        <dbReference type="ARBA" id="ARBA00005991"/>
    </source>
</evidence>
<feature type="region of interest" description="Disordered" evidence="7">
    <location>
        <begin position="172"/>
        <end position="302"/>
    </location>
</feature>
<dbReference type="GO" id="GO:0005730">
    <property type="term" value="C:nucleolus"/>
    <property type="evidence" value="ECO:0007669"/>
    <property type="project" value="TreeGrafter"/>
</dbReference>
<dbReference type="GO" id="GO:0003729">
    <property type="term" value="F:mRNA binding"/>
    <property type="evidence" value="ECO:0007669"/>
    <property type="project" value="TreeGrafter"/>
</dbReference>
<feature type="compositionally biased region" description="Low complexity" evidence="7">
    <location>
        <begin position="603"/>
        <end position="620"/>
    </location>
</feature>
<dbReference type="Gene3D" id="3.30.70.330">
    <property type="match status" value="1"/>
</dbReference>
<dbReference type="Pfam" id="PF09745">
    <property type="entry name" value="NSRP1_N"/>
    <property type="match status" value="1"/>
</dbReference>
<comment type="similarity">
    <text evidence="3">Belongs to the NSRP1 family.</text>
</comment>
<evidence type="ECO:0000259" key="9">
    <source>
        <dbReference type="Pfam" id="PF09745"/>
    </source>
</evidence>
<dbReference type="FunFam" id="3.30.70.330:FF:000255">
    <property type="entry name" value="Regulator of nonsense transcripts UPF3"/>
    <property type="match status" value="1"/>
</dbReference>
<keyword evidence="5" id="KW-0866">Nonsense-mediated mRNA decay</keyword>
<feature type="compositionally biased region" description="Basic and acidic residues" evidence="7">
    <location>
        <begin position="213"/>
        <end position="234"/>
    </location>
</feature>
<dbReference type="InterPro" id="IPR012677">
    <property type="entry name" value="Nucleotide-bd_a/b_plait_sf"/>
</dbReference>
<dbReference type="CDD" id="cd12455">
    <property type="entry name" value="RRM_like_Smg4_UPF3"/>
    <property type="match status" value="1"/>
</dbReference>
<feature type="domain" description="UPF3" evidence="8">
    <location>
        <begin position="6"/>
        <end position="167"/>
    </location>
</feature>
<comment type="subcellular location">
    <subcellularLocation>
        <location evidence="1">Nucleus</location>
    </subcellularLocation>
</comment>
<feature type="compositionally biased region" description="Low complexity" evidence="7">
    <location>
        <begin position="274"/>
        <end position="283"/>
    </location>
</feature>
<dbReference type="InterPro" id="IPR018612">
    <property type="entry name" value="NSRP1_N"/>
</dbReference>
<dbReference type="Proteomes" id="UP000324897">
    <property type="component" value="Unassembled WGS sequence"/>
</dbReference>
<keyword evidence="11" id="KW-1185">Reference proteome</keyword>
<feature type="compositionally biased region" description="Low complexity" evidence="7">
    <location>
        <begin position="573"/>
        <end position="585"/>
    </location>
</feature>
<proteinExistence type="inferred from homology"/>
<accession>A0A5J9TSQ4</accession>
<dbReference type="GO" id="GO:0045727">
    <property type="term" value="P:positive regulation of translation"/>
    <property type="evidence" value="ECO:0007669"/>
    <property type="project" value="TreeGrafter"/>
</dbReference>
<dbReference type="AlphaFoldDB" id="A0A5J9TSQ4"/>